<feature type="domain" description="LytR/CpsA/Psr regulator C-terminal" evidence="2">
    <location>
        <begin position="394"/>
        <end position="484"/>
    </location>
</feature>
<comment type="caution">
    <text evidence="3">The sequence shown here is derived from an EMBL/GenBank/DDBJ whole genome shotgun (WGS) entry which is preliminary data.</text>
</comment>
<keyword evidence="1" id="KW-1133">Transmembrane helix</keyword>
<evidence type="ECO:0000256" key="1">
    <source>
        <dbReference type="SAM" id="Phobius"/>
    </source>
</evidence>
<dbReference type="Gene3D" id="3.30.420.40">
    <property type="match status" value="1"/>
</dbReference>
<protein>
    <recommendedName>
        <fullName evidence="2">LytR/CpsA/Psr regulator C-terminal domain-containing protein</fullName>
    </recommendedName>
</protein>
<dbReference type="EMBL" id="MFZG01000038">
    <property type="protein sequence ID" value="OGK15379.1"/>
    <property type="molecule type" value="Genomic_DNA"/>
</dbReference>
<dbReference type="Gene3D" id="3.30.70.2390">
    <property type="match status" value="1"/>
</dbReference>
<gene>
    <name evidence="3" type="ORF">A2774_03560</name>
</gene>
<dbReference type="InterPro" id="IPR027381">
    <property type="entry name" value="LytR/CpsA/Psr_C"/>
</dbReference>
<reference evidence="3 4" key="1">
    <citation type="journal article" date="2016" name="Nat. Commun.">
        <title>Thousands of microbial genomes shed light on interconnected biogeochemical processes in an aquifer system.</title>
        <authorList>
            <person name="Anantharaman K."/>
            <person name="Brown C.T."/>
            <person name="Hug L.A."/>
            <person name="Sharon I."/>
            <person name="Castelle C.J."/>
            <person name="Probst A.J."/>
            <person name="Thomas B.C."/>
            <person name="Singh A."/>
            <person name="Wilkins M.J."/>
            <person name="Karaoz U."/>
            <person name="Brodie E.L."/>
            <person name="Williams K.H."/>
            <person name="Hubbard S.S."/>
            <person name="Banfield J.F."/>
        </authorList>
    </citation>
    <scope>NUCLEOTIDE SEQUENCE [LARGE SCALE GENOMIC DNA]</scope>
</reference>
<accession>A0A1F7G904</accession>
<feature type="transmembrane region" description="Helical" evidence="1">
    <location>
        <begin position="334"/>
        <end position="351"/>
    </location>
</feature>
<evidence type="ECO:0000313" key="3">
    <source>
        <dbReference type="EMBL" id="OGK15379.1"/>
    </source>
</evidence>
<dbReference type="Pfam" id="PF13399">
    <property type="entry name" value="LytR_C"/>
    <property type="match status" value="1"/>
</dbReference>
<dbReference type="AlphaFoldDB" id="A0A1F7G904"/>
<keyword evidence="1" id="KW-0812">Transmembrane</keyword>
<proteinExistence type="predicted"/>
<dbReference type="Gene3D" id="3.30.1490.300">
    <property type="match status" value="1"/>
</dbReference>
<sequence>MLYLFIDKNIVKVLYLKKSLLGQYETKVFSKTYQASDLLENGKIVNIDFVASAVKEALQSLTNDGVKTKEVLLILPQEAYTTLRIHVPAEITTSAVPAFINDKVKANLSINLDDCKFDWFIEDGAKEKYIYFFAVDKDNLALFQQALQLIELKVQKVLPESVAYFKLFQKTLRKEKKENIFYVAYENNRLTGLLYDSFGQLSSDKWNADLDKDKKIGQVLKEKVDELNTKGIKLNRLILAGAQSDKVRQDTFTKEIGVWTNPIKRIIPEFYQEYLKLLIGSTNKPFSILSYEVCIGTFIFNEQNKKFSLLNDSGGGRMKKILTLPRVNLAKKEVLIFLASFIVSFIFFLLISRSHLNLKFSFIQKKLAPIAQPSPTPPPARATSTPTPAIPREEIKIKVLNGVGTVGLANEVKELLKEKGFQEILTDNADNFNYQQSELQVKKSKEEITFLIKSDLKDNVSSFKETALDEDETADAVIIIGLDFK</sequence>
<evidence type="ECO:0000259" key="2">
    <source>
        <dbReference type="Pfam" id="PF13399"/>
    </source>
</evidence>
<name>A0A1F7G904_9BACT</name>
<evidence type="ECO:0000313" key="4">
    <source>
        <dbReference type="Proteomes" id="UP000177208"/>
    </source>
</evidence>
<keyword evidence="1" id="KW-0472">Membrane</keyword>
<organism evidence="3 4">
    <name type="scientific">Candidatus Roizmanbacteria bacterium RIFCSPHIGHO2_01_FULL_39_12c</name>
    <dbReference type="NCBI Taxonomy" id="1802031"/>
    <lineage>
        <taxon>Bacteria</taxon>
        <taxon>Candidatus Roizmaniibacteriota</taxon>
    </lineage>
</organism>
<dbReference type="Proteomes" id="UP000177208">
    <property type="component" value="Unassembled WGS sequence"/>
</dbReference>